<gene>
    <name evidence="1" type="ORF">IMSHALPRED_000853</name>
</gene>
<comment type="caution">
    <text evidence="1">The sequence shown here is derived from an EMBL/GenBank/DDBJ whole genome shotgun (WGS) entry which is preliminary data.</text>
</comment>
<name>A0A8H3EWA4_9LECA</name>
<dbReference type="OrthoDB" id="5419597at2759"/>
<keyword evidence="2" id="KW-1185">Reference proteome</keyword>
<organism evidence="1 2">
    <name type="scientific">Imshaugia aleurites</name>
    <dbReference type="NCBI Taxonomy" id="172621"/>
    <lineage>
        <taxon>Eukaryota</taxon>
        <taxon>Fungi</taxon>
        <taxon>Dikarya</taxon>
        <taxon>Ascomycota</taxon>
        <taxon>Pezizomycotina</taxon>
        <taxon>Lecanoromycetes</taxon>
        <taxon>OSLEUM clade</taxon>
        <taxon>Lecanoromycetidae</taxon>
        <taxon>Lecanorales</taxon>
        <taxon>Lecanorineae</taxon>
        <taxon>Parmeliaceae</taxon>
        <taxon>Imshaugia</taxon>
    </lineage>
</organism>
<sequence length="140" mass="15259">MKFRPLLTALFAATAFSPPSNQSLITNSKSDTSTYCLPVPGQHASATIIPRMQRPRPGEVSLGASASSNITKTNSPVSSAIPPPPAWVLTLEEILTATFRVVITVLTLFNVNVTWRIRADLDRRPRGLRHAWAGVRVEIV</sequence>
<reference evidence="1" key="1">
    <citation type="submission" date="2021-03" db="EMBL/GenBank/DDBJ databases">
        <authorList>
            <person name="Tagirdzhanova G."/>
        </authorList>
    </citation>
    <scope>NUCLEOTIDE SEQUENCE</scope>
</reference>
<protein>
    <submittedName>
        <fullName evidence="1">Uncharacterized protein</fullName>
    </submittedName>
</protein>
<evidence type="ECO:0000313" key="2">
    <source>
        <dbReference type="Proteomes" id="UP000664534"/>
    </source>
</evidence>
<dbReference type="AlphaFoldDB" id="A0A8H3EWA4"/>
<evidence type="ECO:0000313" key="1">
    <source>
        <dbReference type="EMBL" id="CAF9912948.1"/>
    </source>
</evidence>
<proteinExistence type="predicted"/>
<dbReference type="Proteomes" id="UP000664534">
    <property type="component" value="Unassembled WGS sequence"/>
</dbReference>
<accession>A0A8H3EWA4</accession>
<dbReference type="EMBL" id="CAJPDT010000011">
    <property type="protein sequence ID" value="CAF9912948.1"/>
    <property type="molecule type" value="Genomic_DNA"/>
</dbReference>